<dbReference type="InterPro" id="IPR013708">
    <property type="entry name" value="Shikimate_DH-bd_N"/>
</dbReference>
<dbReference type="UniPathway" id="UPA00053">
    <property type="reaction ID" value="UER00086"/>
</dbReference>
<dbReference type="HAMAP" id="MF_00214">
    <property type="entry name" value="AroD"/>
    <property type="match status" value="1"/>
</dbReference>
<dbReference type="Gene3D" id="3.20.20.70">
    <property type="entry name" value="Aldolase class I"/>
    <property type="match status" value="1"/>
</dbReference>
<comment type="catalytic activity">
    <reaction evidence="7">
        <text>3-dehydroquinate = 3-dehydroshikimate + H2O</text>
        <dbReference type="Rhea" id="RHEA:21096"/>
        <dbReference type="ChEBI" id="CHEBI:15377"/>
        <dbReference type="ChEBI" id="CHEBI:16630"/>
        <dbReference type="ChEBI" id="CHEBI:32364"/>
        <dbReference type="EC" id="4.2.1.10"/>
    </reaction>
</comment>
<evidence type="ECO:0000256" key="2">
    <source>
        <dbReference type="ARBA" id="ARBA00022605"/>
    </source>
</evidence>
<feature type="binding site" evidence="8">
    <location>
        <begin position="365"/>
        <end position="369"/>
    </location>
    <ligand>
        <name>NADP(+)</name>
        <dbReference type="ChEBI" id="CHEBI:58349"/>
    </ligand>
</feature>
<keyword evidence="4 8" id="KW-0560">Oxidoreductase</keyword>
<evidence type="ECO:0000259" key="9">
    <source>
        <dbReference type="Pfam" id="PF03807"/>
    </source>
</evidence>
<feature type="binding site" evidence="7">
    <location>
        <begin position="46"/>
        <end position="48"/>
    </location>
    <ligand>
        <name>3-dehydroquinate</name>
        <dbReference type="ChEBI" id="CHEBI:32364"/>
    </ligand>
</feature>
<organism evidence="12 13">
    <name type="scientific">Blastopirellula retiformator</name>
    <dbReference type="NCBI Taxonomy" id="2527970"/>
    <lineage>
        <taxon>Bacteria</taxon>
        <taxon>Pseudomonadati</taxon>
        <taxon>Planctomycetota</taxon>
        <taxon>Planctomycetia</taxon>
        <taxon>Pirellulales</taxon>
        <taxon>Pirellulaceae</taxon>
        <taxon>Blastopirellula</taxon>
    </lineage>
</organism>
<feature type="domain" description="SDH C-terminal" evidence="11">
    <location>
        <begin position="473"/>
        <end position="503"/>
    </location>
</feature>
<dbReference type="GO" id="GO:0005829">
    <property type="term" value="C:cytosol"/>
    <property type="evidence" value="ECO:0007669"/>
    <property type="project" value="TreeGrafter"/>
</dbReference>
<sequence>MPVEQPPIKSVSTSPSMICVSIGRGRHKHVIAEHRHLVDLGVKLVELRLDYINGTIKLKRLLNDRPGPVLVTVRREQDGGRWAPGMESERQMVLRTAIVEGADYVDIEEDIAANIPRYGSTKRIISYHNFRETPADIEEIHERIRQLDPDIVKLATMANSPHDNIRMLRLAQRSEVPTIALCMGDMGTPTRILGAKYGVPITYSTYSNERTLAPGQIGFQQMREIYGYEDINADTEIYGVIADPIGHSLSPQLHNACFREQGMNRCYLPFRVPREHLATFIQEDCPALDIKGLSVTIPHKESIVKLLKKPDATVAGIGAANTILFGEEGPAGFNSDCDAALASLATAFPKQEENPLANRSALVLGAGGVAKAIAWGLKNHGVDVIISSRTDESAAELAESLGCRTVTWEDRGLERVDILINGTPVGMHPNVNESPIDKVRLRPGMIVFDTVYNPEQTLLIKEARKRDCKVVTGVEMFVRQAAMQYQRFTGVQPSRDLMRDTLKKITGAAKAS</sequence>
<dbReference type="InterPro" id="IPR028939">
    <property type="entry name" value="P5C_Rdtase_cat_N"/>
</dbReference>
<dbReference type="InterPro" id="IPR013785">
    <property type="entry name" value="Aldolase_TIM"/>
</dbReference>
<dbReference type="InterPro" id="IPR011342">
    <property type="entry name" value="Shikimate_DH"/>
</dbReference>
<evidence type="ECO:0000256" key="8">
    <source>
        <dbReference type="HAMAP-Rule" id="MF_00222"/>
    </source>
</evidence>
<comment type="caution">
    <text evidence="12">The sequence shown here is derived from an EMBL/GenBank/DDBJ whole genome shotgun (WGS) entry which is preliminary data.</text>
</comment>
<dbReference type="InterPro" id="IPR001381">
    <property type="entry name" value="DHquinase_I"/>
</dbReference>
<feature type="binding site" evidence="7">
    <location>
        <position position="191"/>
    </location>
    <ligand>
        <name>3-dehydroquinate</name>
        <dbReference type="ChEBI" id="CHEBI:32364"/>
    </ligand>
</feature>
<evidence type="ECO:0000259" key="11">
    <source>
        <dbReference type="Pfam" id="PF18317"/>
    </source>
</evidence>
<evidence type="ECO:0000256" key="5">
    <source>
        <dbReference type="ARBA" id="ARBA00023141"/>
    </source>
</evidence>
<feature type="binding site" evidence="7">
    <location>
        <position position="216"/>
    </location>
    <ligand>
        <name>3-dehydroquinate</name>
        <dbReference type="ChEBI" id="CHEBI:32364"/>
    </ligand>
</feature>
<feature type="domain" description="Pyrroline-5-carboxylate reductase catalytic N-terminal" evidence="9">
    <location>
        <begin position="363"/>
        <end position="435"/>
    </location>
</feature>
<dbReference type="EC" id="1.1.1.25" evidence="8"/>
<dbReference type="Gene3D" id="3.40.50.10860">
    <property type="entry name" value="Leucine Dehydrogenase, chain A, domain 1"/>
    <property type="match status" value="1"/>
</dbReference>
<dbReference type="GO" id="GO:0050661">
    <property type="term" value="F:NADP binding"/>
    <property type="evidence" value="ECO:0007669"/>
    <property type="project" value="InterPro"/>
</dbReference>
<feature type="binding site" evidence="8">
    <location>
        <position position="321"/>
    </location>
    <ligand>
        <name>shikimate</name>
        <dbReference type="ChEBI" id="CHEBI:36208"/>
    </ligand>
</feature>
<dbReference type="GO" id="GO:0004764">
    <property type="term" value="F:shikimate 3-dehydrogenase (NADP+) activity"/>
    <property type="evidence" value="ECO:0007669"/>
    <property type="project" value="UniProtKB-UniRule"/>
</dbReference>
<dbReference type="Pfam" id="PF08501">
    <property type="entry name" value="Shikimate_dh_N"/>
    <property type="match status" value="1"/>
</dbReference>
<comment type="catalytic activity">
    <reaction evidence="6 8">
        <text>shikimate + NADP(+) = 3-dehydroshikimate + NADPH + H(+)</text>
        <dbReference type="Rhea" id="RHEA:17737"/>
        <dbReference type="ChEBI" id="CHEBI:15378"/>
        <dbReference type="ChEBI" id="CHEBI:16630"/>
        <dbReference type="ChEBI" id="CHEBI:36208"/>
        <dbReference type="ChEBI" id="CHEBI:57783"/>
        <dbReference type="ChEBI" id="CHEBI:58349"/>
        <dbReference type="EC" id="1.1.1.25"/>
    </reaction>
</comment>
<dbReference type="EC" id="4.2.1.10" evidence="7"/>
<feature type="binding site" evidence="8">
    <location>
        <begin position="248"/>
        <end position="250"/>
    </location>
    <ligand>
        <name>shikimate</name>
        <dbReference type="ChEBI" id="CHEBI:36208"/>
    </ligand>
</feature>
<dbReference type="Pfam" id="PF03807">
    <property type="entry name" value="F420_oxidored"/>
    <property type="match status" value="1"/>
</dbReference>
<evidence type="ECO:0000256" key="1">
    <source>
        <dbReference type="ARBA" id="ARBA00004871"/>
    </source>
</evidence>
<keyword evidence="7" id="KW-0456">Lyase</keyword>
<comment type="similarity">
    <text evidence="8">Belongs to the shikimate dehydrogenase family.</text>
</comment>
<feature type="binding site" evidence="8">
    <location>
        <position position="480"/>
    </location>
    <ligand>
        <name>shikimate</name>
        <dbReference type="ChEBI" id="CHEBI:36208"/>
    </ligand>
</feature>
<evidence type="ECO:0000313" key="12">
    <source>
        <dbReference type="EMBL" id="TWT39761.1"/>
    </source>
</evidence>
<comment type="similarity">
    <text evidence="7">Belongs to the type-I 3-dehydroquinase family.</text>
</comment>
<dbReference type="CDD" id="cd01065">
    <property type="entry name" value="NAD_bind_Shikimate_DH"/>
    <property type="match status" value="1"/>
</dbReference>
<dbReference type="SUPFAM" id="SSF51735">
    <property type="entry name" value="NAD(P)-binding Rossmann-fold domains"/>
    <property type="match status" value="1"/>
</dbReference>
<accession>A0A5C5VPM3</accession>
<comment type="pathway">
    <text evidence="1 8">Metabolic intermediate biosynthesis; chorismate biosynthesis; chorismate from D-erythrose 4-phosphate and phosphoenolpyruvate: step 4/7.</text>
</comment>
<keyword evidence="13" id="KW-1185">Reference proteome</keyword>
<dbReference type="InterPro" id="IPR041121">
    <property type="entry name" value="SDH_C"/>
</dbReference>
<reference evidence="12 13" key="1">
    <citation type="submission" date="2019-02" db="EMBL/GenBank/DDBJ databases">
        <title>Deep-cultivation of Planctomycetes and their phenomic and genomic characterization uncovers novel biology.</title>
        <authorList>
            <person name="Wiegand S."/>
            <person name="Jogler M."/>
            <person name="Boedeker C."/>
            <person name="Pinto D."/>
            <person name="Vollmers J."/>
            <person name="Rivas-Marin E."/>
            <person name="Kohn T."/>
            <person name="Peeters S.H."/>
            <person name="Heuer A."/>
            <person name="Rast P."/>
            <person name="Oberbeckmann S."/>
            <person name="Bunk B."/>
            <person name="Jeske O."/>
            <person name="Meyerdierks A."/>
            <person name="Storesund J.E."/>
            <person name="Kallscheuer N."/>
            <person name="Luecker S."/>
            <person name="Lage O.M."/>
            <person name="Pohl T."/>
            <person name="Merkel B.J."/>
            <person name="Hornburger P."/>
            <person name="Mueller R.-W."/>
            <person name="Bruemmer F."/>
            <person name="Labrenz M."/>
            <person name="Spormann A.M."/>
            <person name="Op Den Camp H."/>
            <person name="Overmann J."/>
            <person name="Amann R."/>
            <person name="Jetten M.S.M."/>
            <person name="Mascher T."/>
            <person name="Medema M.H."/>
            <person name="Devos D.P."/>
            <person name="Kaster A.-K."/>
            <person name="Ovreas L."/>
            <person name="Rohde M."/>
            <person name="Galperin M.Y."/>
            <person name="Jogler C."/>
        </authorList>
    </citation>
    <scope>NUCLEOTIDE SEQUENCE [LARGE SCALE GENOMIC DNA]</scope>
    <source>
        <strain evidence="12 13">Enr8</strain>
    </source>
</reference>
<protein>
    <recommendedName>
        <fullName evidence="7 8">Multifunctional fusion protein</fullName>
    </recommendedName>
    <domain>
        <recommendedName>
            <fullName evidence="7">3-dehydroquinate dehydratase</fullName>
            <shortName evidence="7">3-dehydroquinase</shortName>
            <ecNumber evidence="7">4.2.1.10</ecNumber>
        </recommendedName>
        <alternativeName>
            <fullName evidence="7">Type I DHQase</fullName>
        </alternativeName>
        <alternativeName>
            <fullName evidence="7">Type I dehydroquinase</fullName>
            <shortName evidence="7">DHQ1</shortName>
        </alternativeName>
    </domain>
    <domain>
        <recommendedName>
            <fullName evidence="8">Shikimate dehydrogenase (NADP(+))</fullName>
            <shortName evidence="8">SDH</shortName>
            <ecNumber evidence="8">1.1.1.25</ecNumber>
        </recommendedName>
    </domain>
</protein>
<dbReference type="SUPFAM" id="SSF51569">
    <property type="entry name" value="Aldolase"/>
    <property type="match status" value="1"/>
</dbReference>
<dbReference type="InterPro" id="IPR036291">
    <property type="entry name" value="NAD(P)-bd_dom_sf"/>
</dbReference>
<keyword evidence="5 7" id="KW-0057">Aromatic amino acid biosynthesis</keyword>
<feature type="active site" description="Proton donor/acceptor" evidence="7">
    <location>
        <position position="128"/>
    </location>
</feature>
<feature type="binding site" evidence="7">
    <location>
        <position position="74"/>
    </location>
    <ligand>
        <name>3-dehydroquinate</name>
        <dbReference type="ChEBI" id="CHEBI:32364"/>
    </ligand>
</feature>
<evidence type="ECO:0000256" key="6">
    <source>
        <dbReference type="ARBA" id="ARBA00049442"/>
    </source>
</evidence>
<name>A0A5C5VPM3_9BACT</name>
<dbReference type="PANTHER" id="PTHR21089:SF1">
    <property type="entry name" value="BIFUNCTIONAL 3-DEHYDROQUINATE DEHYDRATASE_SHIKIMATE DEHYDROGENASE, CHLOROPLASTIC"/>
    <property type="match status" value="1"/>
</dbReference>
<feature type="binding site" evidence="8">
    <location>
        <position position="336"/>
    </location>
    <ligand>
        <name>shikimate</name>
        <dbReference type="ChEBI" id="CHEBI:36208"/>
    </ligand>
</feature>
<feature type="binding site" evidence="8">
    <location>
        <position position="450"/>
    </location>
    <ligand>
        <name>NADP(+)</name>
        <dbReference type="ChEBI" id="CHEBI:58349"/>
    </ligand>
</feature>
<evidence type="ECO:0000259" key="10">
    <source>
        <dbReference type="Pfam" id="PF08501"/>
    </source>
</evidence>
<feature type="active site" description="Schiff-base intermediate with substrate" evidence="7">
    <location>
        <position position="153"/>
    </location>
</feature>
<dbReference type="NCBIfam" id="TIGR00507">
    <property type="entry name" value="aroE"/>
    <property type="match status" value="1"/>
</dbReference>
<comment type="function">
    <text evidence="8">Involved in the biosynthesis of the chorismate, which leads to the biosynthesis of aromatic amino acids. Catalyzes the reversible NADPH linked reduction of 3-dehydroshikimate (DHSA) to yield shikimate (SA).</text>
</comment>
<dbReference type="GO" id="GO:0009073">
    <property type="term" value="P:aromatic amino acid family biosynthetic process"/>
    <property type="evidence" value="ECO:0007669"/>
    <property type="project" value="UniProtKB-KW"/>
</dbReference>
<keyword evidence="3 8" id="KW-0521">NADP</keyword>
<evidence type="ECO:0000256" key="4">
    <source>
        <dbReference type="ARBA" id="ARBA00023002"/>
    </source>
</evidence>
<dbReference type="InterPro" id="IPR022893">
    <property type="entry name" value="Shikimate_DH_fam"/>
</dbReference>
<dbReference type="InterPro" id="IPR046346">
    <property type="entry name" value="Aminoacid_DH-like_N_sf"/>
</dbReference>
<comment type="caution">
    <text evidence="7">Lacks conserved residue(s) required for the propagation of feature annotation.</text>
</comment>
<gene>
    <name evidence="12" type="primary">aroE_1</name>
    <name evidence="7" type="synonym">aroD</name>
    <name evidence="8" type="synonym">aroE</name>
    <name evidence="12" type="ORF">Enr8_14630</name>
</gene>
<keyword evidence="7" id="KW-0704">Schiff base</keyword>
<comment type="subunit">
    <text evidence="7">Homodimer.</text>
</comment>
<evidence type="ECO:0000313" key="13">
    <source>
        <dbReference type="Proteomes" id="UP000318878"/>
    </source>
</evidence>
<evidence type="ECO:0000256" key="3">
    <source>
        <dbReference type="ARBA" id="ARBA00022857"/>
    </source>
</evidence>
<feature type="active site" description="Proton acceptor" evidence="8">
    <location>
        <position position="300"/>
    </location>
</feature>
<dbReference type="EMBL" id="SJPF01000001">
    <property type="protein sequence ID" value="TWT39761.1"/>
    <property type="molecule type" value="Genomic_DNA"/>
</dbReference>
<feature type="binding site" evidence="8">
    <location>
        <position position="473"/>
    </location>
    <ligand>
        <name>NADP(+)</name>
        <dbReference type="ChEBI" id="CHEBI:58349"/>
    </ligand>
</feature>
<dbReference type="GO" id="GO:0008652">
    <property type="term" value="P:amino acid biosynthetic process"/>
    <property type="evidence" value="ECO:0007669"/>
    <property type="project" value="UniProtKB-KW"/>
</dbReference>
<evidence type="ECO:0000256" key="7">
    <source>
        <dbReference type="HAMAP-Rule" id="MF_00214"/>
    </source>
</evidence>
<dbReference type="SUPFAM" id="SSF53223">
    <property type="entry name" value="Aminoacid dehydrogenase-like, N-terminal domain"/>
    <property type="match status" value="1"/>
</dbReference>
<dbReference type="Pfam" id="PF01487">
    <property type="entry name" value="DHquinase_I"/>
    <property type="match status" value="1"/>
</dbReference>
<dbReference type="Proteomes" id="UP000318878">
    <property type="component" value="Unassembled WGS sequence"/>
</dbReference>
<dbReference type="CDD" id="cd00502">
    <property type="entry name" value="DHQase_I"/>
    <property type="match status" value="1"/>
</dbReference>
<proteinExistence type="inferred from homology"/>
<dbReference type="GO" id="GO:0009423">
    <property type="term" value="P:chorismate biosynthetic process"/>
    <property type="evidence" value="ECO:0007669"/>
    <property type="project" value="UniProtKB-UniRule"/>
</dbReference>
<feature type="domain" description="Shikimate dehydrogenase substrate binding N-terminal" evidence="10">
    <location>
        <begin position="240"/>
        <end position="323"/>
    </location>
</feature>
<comment type="function">
    <text evidence="7">Involved in the third step of the chorismate pathway, which leads to the biosynthesis of aromatic amino acids. Catalyzes the cis-dehydration of 3-dehydroquinate (DHQ) and introduces the first double bond of the aromatic ring to yield 3-dehydroshikimate.</text>
</comment>
<comment type="pathway">
    <text evidence="7">Metabolic intermediate biosynthesis; chorismate biosynthesis; chorismate from D-erythrose 4-phosphate and phosphoenolpyruvate: step 3/7.</text>
</comment>
<feature type="binding site" evidence="8">
    <location>
        <position position="296"/>
    </location>
    <ligand>
        <name>shikimate</name>
        <dbReference type="ChEBI" id="CHEBI:36208"/>
    </ligand>
</feature>
<dbReference type="AlphaFoldDB" id="A0A5C5VPM3"/>
<dbReference type="Gene3D" id="3.40.50.720">
    <property type="entry name" value="NAD(P)-binding Rossmann-like Domain"/>
    <property type="match status" value="1"/>
</dbReference>
<dbReference type="GO" id="GO:0003855">
    <property type="term" value="F:3-dehydroquinate dehydratase activity"/>
    <property type="evidence" value="ECO:0007669"/>
    <property type="project" value="UniProtKB-UniRule"/>
</dbReference>
<feature type="binding site" evidence="7">
    <location>
        <position position="21"/>
    </location>
    <ligand>
        <name>3-dehydroquinate</name>
        <dbReference type="ChEBI" id="CHEBI:32364"/>
    </ligand>
</feature>
<dbReference type="Pfam" id="PF18317">
    <property type="entry name" value="SDH_C"/>
    <property type="match status" value="1"/>
</dbReference>
<feature type="binding site" evidence="8">
    <location>
        <position position="452"/>
    </location>
    <ligand>
        <name>shikimate</name>
        <dbReference type="ChEBI" id="CHEBI:36208"/>
    </ligand>
</feature>
<dbReference type="HAMAP" id="MF_00222">
    <property type="entry name" value="Shikimate_DH_AroE"/>
    <property type="match status" value="1"/>
</dbReference>
<dbReference type="PANTHER" id="PTHR21089">
    <property type="entry name" value="SHIKIMATE DEHYDROGENASE"/>
    <property type="match status" value="1"/>
</dbReference>
<keyword evidence="2 7" id="KW-0028">Amino-acid biosynthesis</keyword>
<dbReference type="GO" id="GO:0019632">
    <property type="term" value="P:shikimate metabolic process"/>
    <property type="evidence" value="ECO:0007669"/>
    <property type="project" value="InterPro"/>
</dbReference>